<feature type="domain" description="Histidine kinase" evidence="8">
    <location>
        <begin position="229"/>
        <end position="443"/>
    </location>
</feature>
<evidence type="ECO:0000256" key="3">
    <source>
        <dbReference type="ARBA" id="ARBA00022553"/>
    </source>
</evidence>
<dbReference type="OrthoDB" id="9757990at2"/>
<proteinExistence type="predicted"/>
<evidence type="ECO:0000256" key="1">
    <source>
        <dbReference type="ARBA" id="ARBA00000085"/>
    </source>
</evidence>
<feature type="transmembrane region" description="Helical" evidence="7">
    <location>
        <begin position="151"/>
        <end position="168"/>
    </location>
</feature>
<sequence length="443" mass="50646">MTDTFVKSIAVKSRAEFRNYYMLQNLRGIKTLCLLFWGMNAAIRLMLSCFPDTLTRAQNFPEFNTFNWVHNIVSPLFFAWVYLLFNQYKKTRKATMMMSVLGVMFSIYIILSGMLSSFMATYIPSDNLVTFMIALTVIGVVCVFEYTETWLITLITGIVFTVLLTMLTSHDTEILYNMLICSILLTGFYFISRYNYSYRANHFLQLVEINRKNIEIERASNFKTEVLGMVAHDLRNPIAAVESIAMIMELDADDDDTQENISLVKQSCVKARGIIDDLIEVARNESQQTYHLQKTELNQLLNDVVNTWKATAKTLHNVLFTSYYNPVHVNADVLKLQRVMDNLISNAAKFSDESSSIEISLTKTNTFALIEVRDRGLGIPEDMLPKIFDRFSKAGRKGLRGEESTGLGLSIVQQIIERHNGKIEVKSKVNEGSMFRIFLPLVD</sequence>
<dbReference type="EC" id="2.7.13.3" evidence="2"/>
<dbReference type="SMART" id="SM00388">
    <property type="entry name" value="HisKA"/>
    <property type="match status" value="1"/>
</dbReference>
<keyword evidence="5 9" id="KW-0418">Kinase</keyword>
<dbReference type="PRINTS" id="PR00344">
    <property type="entry name" value="BCTRLSENSOR"/>
</dbReference>
<dbReference type="CDD" id="cd00082">
    <property type="entry name" value="HisKA"/>
    <property type="match status" value="1"/>
</dbReference>
<keyword evidence="7" id="KW-0812">Transmembrane</keyword>
<dbReference type="GO" id="GO:0000155">
    <property type="term" value="F:phosphorelay sensor kinase activity"/>
    <property type="evidence" value="ECO:0007669"/>
    <property type="project" value="InterPro"/>
</dbReference>
<evidence type="ECO:0000256" key="4">
    <source>
        <dbReference type="ARBA" id="ARBA00022679"/>
    </source>
</evidence>
<evidence type="ECO:0000256" key="2">
    <source>
        <dbReference type="ARBA" id="ARBA00012438"/>
    </source>
</evidence>
<dbReference type="FunFam" id="3.30.565.10:FF:000006">
    <property type="entry name" value="Sensor histidine kinase WalK"/>
    <property type="match status" value="1"/>
</dbReference>
<feature type="transmembrane region" description="Helical" evidence="7">
    <location>
        <begin position="128"/>
        <end position="144"/>
    </location>
</feature>
<dbReference type="SUPFAM" id="SSF55874">
    <property type="entry name" value="ATPase domain of HSP90 chaperone/DNA topoisomerase II/histidine kinase"/>
    <property type="match status" value="1"/>
</dbReference>
<evidence type="ECO:0000256" key="7">
    <source>
        <dbReference type="SAM" id="Phobius"/>
    </source>
</evidence>
<dbReference type="InterPro" id="IPR036890">
    <property type="entry name" value="HATPase_C_sf"/>
</dbReference>
<dbReference type="AlphaFoldDB" id="A0A3S2UNH3"/>
<dbReference type="PANTHER" id="PTHR43711">
    <property type="entry name" value="TWO-COMPONENT HISTIDINE KINASE"/>
    <property type="match status" value="1"/>
</dbReference>
<comment type="catalytic activity">
    <reaction evidence="1">
        <text>ATP + protein L-histidine = ADP + protein N-phospho-L-histidine.</text>
        <dbReference type="EC" id="2.7.13.3"/>
    </reaction>
</comment>
<evidence type="ECO:0000259" key="8">
    <source>
        <dbReference type="PROSITE" id="PS50109"/>
    </source>
</evidence>
<dbReference type="InterPro" id="IPR036097">
    <property type="entry name" value="HisK_dim/P_sf"/>
</dbReference>
<keyword evidence="6" id="KW-0902">Two-component regulatory system</keyword>
<dbReference type="CDD" id="cd00075">
    <property type="entry name" value="HATPase"/>
    <property type="match status" value="1"/>
</dbReference>
<evidence type="ECO:0000313" key="9">
    <source>
        <dbReference type="EMBL" id="RVU02776.1"/>
    </source>
</evidence>
<feature type="transmembrane region" description="Helical" evidence="7">
    <location>
        <begin position="67"/>
        <end position="85"/>
    </location>
</feature>
<evidence type="ECO:0000256" key="5">
    <source>
        <dbReference type="ARBA" id="ARBA00022777"/>
    </source>
</evidence>
<keyword evidence="7" id="KW-1133">Transmembrane helix</keyword>
<dbReference type="EMBL" id="SACK01000001">
    <property type="protein sequence ID" value="RVU02776.1"/>
    <property type="molecule type" value="Genomic_DNA"/>
</dbReference>
<gene>
    <name evidence="9" type="ORF">EOD41_02225</name>
</gene>
<keyword evidence="10" id="KW-1185">Reference proteome</keyword>
<keyword evidence="3" id="KW-0597">Phosphoprotein</keyword>
<dbReference type="PANTHER" id="PTHR43711:SF26">
    <property type="entry name" value="SENSOR HISTIDINE KINASE RCSC"/>
    <property type="match status" value="1"/>
</dbReference>
<accession>A0A3S2UNH3</accession>
<reference evidence="9 10" key="1">
    <citation type="submission" date="2019-01" db="EMBL/GenBank/DDBJ databases">
        <authorList>
            <person name="Chen W.-M."/>
        </authorList>
    </citation>
    <scope>NUCLEOTIDE SEQUENCE [LARGE SCALE GENOMIC DNA]</scope>
    <source>
        <strain evidence="9 10">YBJ-36</strain>
    </source>
</reference>
<dbReference type="InterPro" id="IPR003594">
    <property type="entry name" value="HATPase_dom"/>
</dbReference>
<dbReference type="Gene3D" id="1.10.287.130">
    <property type="match status" value="1"/>
</dbReference>
<feature type="transmembrane region" description="Helical" evidence="7">
    <location>
        <begin position="174"/>
        <end position="191"/>
    </location>
</feature>
<keyword evidence="4" id="KW-0808">Transferase</keyword>
<dbReference type="PROSITE" id="PS50109">
    <property type="entry name" value="HIS_KIN"/>
    <property type="match status" value="1"/>
</dbReference>
<comment type="caution">
    <text evidence="9">The sequence shown here is derived from an EMBL/GenBank/DDBJ whole genome shotgun (WGS) entry which is preliminary data.</text>
</comment>
<evidence type="ECO:0000313" key="10">
    <source>
        <dbReference type="Proteomes" id="UP000282759"/>
    </source>
</evidence>
<name>A0A3S2UNH3_9SPHI</name>
<dbReference type="Proteomes" id="UP000282759">
    <property type="component" value="Unassembled WGS sequence"/>
</dbReference>
<dbReference type="SUPFAM" id="SSF47384">
    <property type="entry name" value="Homodimeric domain of signal transducing histidine kinase"/>
    <property type="match status" value="1"/>
</dbReference>
<dbReference type="InterPro" id="IPR003661">
    <property type="entry name" value="HisK_dim/P_dom"/>
</dbReference>
<dbReference type="InterPro" id="IPR004358">
    <property type="entry name" value="Sig_transdc_His_kin-like_C"/>
</dbReference>
<feature type="transmembrane region" description="Helical" evidence="7">
    <location>
        <begin position="28"/>
        <end position="47"/>
    </location>
</feature>
<dbReference type="SMART" id="SM00387">
    <property type="entry name" value="HATPase_c"/>
    <property type="match status" value="1"/>
</dbReference>
<dbReference type="Pfam" id="PF02518">
    <property type="entry name" value="HATPase_c"/>
    <property type="match status" value="1"/>
</dbReference>
<dbReference type="InterPro" id="IPR050736">
    <property type="entry name" value="Sensor_HK_Regulatory"/>
</dbReference>
<organism evidence="9 10">
    <name type="scientific">Mucilaginibacter limnophilus</name>
    <dbReference type="NCBI Taxonomy" id="1932778"/>
    <lineage>
        <taxon>Bacteria</taxon>
        <taxon>Pseudomonadati</taxon>
        <taxon>Bacteroidota</taxon>
        <taxon>Sphingobacteriia</taxon>
        <taxon>Sphingobacteriales</taxon>
        <taxon>Sphingobacteriaceae</taxon>
        <taxon>Mucilaginibacter</taxon>
    </lineage>
</organism>
<dbReference type="Pfam" id="PF00512">
    <property type="entry name" value="HisKA"/>
    <property type="match status" value="1"/>
</dbReference>
<feature type="transmembrane region" description="Helical" evidence="7">
    <location>
        <begin position="97"/>
        <end position="122"/>
    </location>
</feature>
<protein>
    <recommendedName>
        <fullName evidence="2">histidine kinase</fullName>
        <ecNumber evidence="2">2.7.13.3</ecNumber>
    </recommendedName>
</protein>
<dbReference type="RefSeq" id="WP_127703142.1">
    <property type="nucleotide sequence ID" value="NZ_SACK01000001.1"/>
</dbReference>
<dbReference type="Gene3D" id="3.30.565.10">
    <property type="entry name" value="Histidine kinase-like ATPase, C-terminal domain"/>
    <property type="match status" value="1"/>
</dbReference>
<dbReference type="InterPro" id="IPR005467">
    <property type="entry name" value="His_kinase_dom"/>
</dbReference>
<evidence type="ECO:0000256" key="6">
    <source>
        <dbReference type="ARBA" id="ARBA00023012"/>
    </source>
</evidence>
<keyword evidence="7" id="KW-0472">Membrane</keyword>